<reference evidence="1 2" key="1">
    <citation type="submission" date="2014-10" db="EMBL/GenBank/DDBJ databases">
        <title>Complete genome sequence of e11/2, a T-even type bacteriophage specific for E. coli O157:H7.</title>
        <authorList>
            <person name="Coffey B."/>
            <person name="Ross P."/>
            <person name="O'Flynn G."/>
            <person name="O'Sullivan O."/>
            <person name="Casey A."/>
            <person name="Callanan M."/>
            <person name="Coffey A."/>
            <person name="McAuliffe O."/>
        </authorList>
    </citation>
    <scope>NUCLEOTIDE SEQUENCE [LARGE SCALE GENOMIC DNA]</scope>
</reference>
<name>A0A023ZW74_9CAUD</name>
<gene>
    <name evidence="1" type="ORF">e112_215</name>
</gene>
<dbReference type="RefSeq" id="YP_009030812.1">
    <property type="nucleotide sequence ID" value="NC_024125.2"/>
</dbReference>
<protein>
    <recommendedName>
        <fullName evidence="3">Phage protein</fullName>
    </recommendedName>
</protein>
<dbReference type="GeneID" id="19485355"/>
<evidence type="ECO:0000313" key="1">
    <source>
        <dbReference type="EMBL" id="AHY83405.1"/>
    </source>
</evidence>
<dbReference type="Proteomes" id="UP000024439">
    <property type="component" value="Segment"/>
</dbReference>
<dbReference type="KEGG" id="vg:19485355"/>
<accession>A0A023ZW74</accession>
<proteinExistence type="predicted"/>
<organism evidence="1 2">
    <name type="scientific">Escherichia phage vB_EcoM_112</name>
    <dbReference type="NCBI Taxonomy" id="1495285"/>
    <lineage>
        <taxon>Viruses</taxon>
        <taxon>Duplodnaviria</taxon>
        <taxon>Heunggongvirae</taxon>
        <taxon>Uroviricota</taxon>
        <taxon>Caudoviricetes</taxon>
        <taxon>Pantevenvirales</taxon>
        <taxon>Straboviridae</taxon>
        <taxon>Tevenvirinae</taxon>
        <taxon>Tequatrovirus</taxon>
        <taxon>Tequatrovirus e112</taxon>
    </lineage>
</organism>
<keyword evidence="2" id="KW-1185">Reference proteome</keyword>
<sequence>MKFFLGQTVELKGVGIPGLISKVLPAFKLGDVQVKEAYIVSWVDGNEDLHMGDELSPIYGLKELV</sequence>
<evidence type="ECO:0008006" key="3">
    <source>
        <dbReference type="Google" id="ProtNLM"/>
    </source>
</evidence>
<evidence type="ECO:0000313" key="2">
    <source>
        <dbReference type="Proteomes" id="UP000024439"/>
    </source>
</evidence>
<dbReference type="EMBL" id="KJ668714">
    <property type="protein sequence ID" value="AHY83405.1"/>
    <property type="molecule type" value="Genomic_DNA"/>
</dbReference>